<accession>A0AB34PY15</accession>
<proteinExistence type="predicted"/>
<sequence length="204" mass="22951">MLYVLFNPHTLLLYIVCALCGFNMWLFYYPQEIKRKKKPLTRDKINCGKKKYSSQQQINHYILNPYGMPSPSSSLLITPQLPSSTIETITNAIKLYGNNLPTGKLIVFTYISSLKPPTTTTSPSLSDSAISISSEDLQIIGSCELSTCQPLSMEFCNALKLSILAALDETQLGDNTTNKVVYFKDNENQQMIGHFLNQFLIVYT</sequence>
<feature type="transmembrane region" description="Helical" evidence="1">
    <location>
        <begin position="12"/>
        <end position="29"/>
    </location>
</feature>
<dbReference type="EMBL" id="AJIX01000013">
    <property type="protein sequence ID" value="KGR13874.1"/>
    <property type="molecule type" value="Genomic_DNA"/>
</dbReference>
<evidence type="ECO:0000313" key="3">
    <source>
        <dbReference type="Proteomes" id="UP000030161"/>
    </source>
</evidence>
<evidence type="ECO:0000313" key="2">
    <source>
        <dbReference type="EMBL" id="KGR13874.1"/>
    </source>
</evidence>
<dbReference type="AlphaFoldDB" id="A0AB34PY15"/>
<gene>
    <name evidence="2" type="ORF">MG3_02307</name>
</gene>
<comment type="caution">
    <text evidence="2">The sequence shown here is derived from an EMBL/GenBank/DDBJ whole genome shotgun (WGS) entry which is preliminary data.</text>
</comment>
<protein>
    <submittedName>
        <fullName evidence="2">Uncharacterized protein</fullName>
    </submittedName>
</protein>
<dbReference type="Proteomes" id="UP000030161">
    <property type="component" value="Unassembled WGS sequence"/>
</dbReference>
<name>A0AB34PY15_CANAX</name>
<evidence type="ECO:0000256" key="1">
    <source>
        <dbReference type="SAM" id="Phobius"/>
    </source>
</evidence>
<reference evidence="2 3" key="1">
    <citation type="submission" date="2013-12" db="EMBL/GenBank/DDBJ databases">
        <title>The Genome Sequence of Candida albicans P78048.</title>
        <authorList>
            <consortium name="The Broad Institute Genome Sequencing Platform"/>
            <consortium name="The Broad Institute Genome Sequencing Center for Infectious Disease"/>
            <person name="Cuomo C."/>
            <person name="Bennett R."/>
            <person name="Hirakawa M."/>
            <person name="Noverr M."/>
            <person name="Mitchell A."/>
            <person name="Young S.K."/>
            <person name="Zeng Q."/>
            <person name="Gargeya S."/>
            <person name="Fitzgerald M."/>
            <person name="Abouelleil A."/>
            <person name="Alvarado L."/>
            <person name="Berlin A.M."/>
            <person name="Chapman S.B."/>
            <person name="Dewar J."/>
            <person name="Goldberg J."/>
            <person name="Griggs A."/>
            <person name="Gujja S."/>
            <person name="Hansen M."/>
            <person name="Howarth C."/>
            <person name="Imamovic A."/>
            <person name="Larimer J."/>
            <person name="McCowan C."/>
            <person name="Murphy C."/>
            <person name="Pearson M."/>
            <person name="Priest M."/>
            <person name="Roberts A."/>
            <person name="Saif S."/>
            <person name="Shea T."/>
            <person name="Sykes S."/>
            <person name="Wortman J."/>
            <person name="Nusbaum C."/>
            <person name="Birren B."/>
        </authorList>
    </citation>
    <scope>NUCLEOTIDE SEQUENCE [LARGE SCALE GENOMIC DNA]</scope>
    <source>
        <strain evidence="2 3">P78048</strain>
    </source>
</reference>
<organism evidence="2 3">
    <name type="scientific">Candida albicans P78048</name>
    <dbReference type="NCBI Taxonomy" id="1094989"/>
    <lineage>
        <taxon>Eukaryota</taxon>
        <taxon>Fungi</taxon>
        <taxon>Dikarya</taxon>
        <taxon>Ascomycota</taxon>
        <taxon>Saccharomycotina</taxon>
        <taxon>Pichiomycetes</taxon>
        <taxon>Debaryomycetaceae</taxon>
        <taxon>Candida/Lodderomyces clade</taxon>
        <taxon>Candida</taxon>
    </lineage>
</organism>
<keyword evidence="1" id="KW-0812">Transmembrane</keyword>
<keyword evidence="1" id="KW-1133">Transmembrane helix</keyword>
<keyword evidence="1" id="KW-0472">Membrane</keyword>